<proteinExistence type="predicted"/>
<keyword evidence="6" id="KW-0408">Iron</keyword>
<evidence type="ECO:0000256" key="1">
    <source>
        <dbReference type="ARBA" id="ARBA00001961"/>
    </source>
</evidence>
<keyword evidence="9" id="KW-1185">Reference proteome</keyword>
<dbReference type="RefSeq" id="WP_087042994.1">
    <property type="nucleotide sequence ID" value="NZ_FCOB02000003.1"/>
</dbReference>
<dbReference type="PANTHER" id="PTHR10869:SF246">
    <property type="entry name" value="TRANSMEMBRANE PROLYL 4-HYDROXYLASE"/>
    <property type="match status" value="1"/>
</dbReference>
<keyword evidence="3" id="KW-0847">Vitamin C</keyword>
<dbReference type="AlphaFoldDB" id="A0A157ZPE4"/>
<evidence type="ECO:0000259" key="7">
    <source>
        <dbReference type="PROSITE" id="PS51471"/>
    </source>
</evidence>
<dbReference type="InterPro" id="IPR005123">
    <property type="entry name" value="Oxoglu/Fe-dep_dioxygenase_dom"/>
</dbReference>
<feature type="domain" description="Fe2OG dioxygenase" evidence="7">
    <location>
        <begin position="168"/>
        <end position="277"/>
    </location>
</feature>
<evidence type="ECO:0000256" key="4">
    <source>
        <dbReference type="ARBA" id="ARBA00022964"/>
    </source>
</evidence>
<dbReference type="PANTHER" id="PTHR10869">
    <property type="entry name" value="PROLYL 4-HYDROXYLASE ALPHA SUBUNIT"/>
    <property type="match status" value="1"/>
</dbReference>
<evidence type="ECO:0000313" key="9">
    <source>
        <dbReference type="Proteomes" id="UP000054978"/>
    </source>
</evidence>
<dbReference type="PROSITE" id="PS51471">
    <property type="entry name" value="FE2OG_OXY"/>
    <property type="match status" value="1"/>
</dbReference>
<dbReference type="SMART" id="SM00702">
    <property type="entry name" value="P4Hc"/>
    <property type="match status" value="1"/>
</dbReference>
<dbReference type="OrthoDB" id="269774at2"/>
<evidence type="ECO:0000256" key="3">
    <source>
        <dbReference type="ARBA" id="ARBA00022896"/>
    </source>
</evidence>
<dbReference type="GO" id="GO:0005506">
    <property type="term" value="F:iron ion binding"/>
    <property type="evidence" value="ECO:0007669"/>
    <property type="project" value="InterPro"/>
</dbReference>
<name>A0A157ZPE4_9BURK</name>
<sequence length="284" mass="31647">MSPAFDESWKSWLDENIRRGCSPQSLIDAMIANAFAPNTARSILARRMAGEEFDSPEALSSKYVYGKPMLPEGPMLSASDCAARKLFSCERPVVALLADVLSRDECDRLIEIGSGRVQRSSVVDPGSGSEILINERKSEGAFVNARTDPLIDTIDRRLAALTGQPIENGEDLHILRYGIGGEYRPHYDYFPEEQAGSRHHVQRGGQRIVTVILYLNEVKQGGDTTFPEVGLRIHPKPGNALYFEYCNELGQVDPRTLHAGTPVEKGEKWIATKWIRRGRFREGS</sequence>
<evidence type="ECO:0000256" key="2">
    <source>
        <dbReference type="ARBA" id="ARBA00022723"/>
    </source>
</evidence>
<comment type="cofactor">
    <cofactor evidence="1">
        <name>L-ascorbate</name>
        <dbReference type="ChEBI" id="CHEBI:38290"/>
    </cofactor>
</comment>
<keyword evidence="5" id="KW-0560">Oxidoreductase</keyword>
<evidence type="ECO:0000256" key="5">
    <source>
        <dbReference type="ARBA" id="ARBA00023002"/>
    </source>
</evidence>
<dbReference type="Proteomes" id="UP000054978">
    <property type="component" value="Unassembled WGS sequence"/>
</dbReference>
<dbReference type="InterPro" id="IPR044862">
    <property type="entry name" value="Pro_4_hyd_alph_FE2OG_OXY"/>
</dbReference>
<dbReference type="GO" id="GO:0004656">
    <property type="term" value="F:procollagen-proline 4-dioxygenase activity"/>
    <property type="evidence" value="ECO:0007669"/>
    <property type="project" value="TreeGrafter"/>
</dbReference>
<evidence type="ECO:0000256" key="6">
    <source>
        <dbReference type="ARBA" id="ARBA00023004"/>
    </source>
</evidence>
<dbReference type="InterPro" id="IPR006620">
    <property type="entry name" value="Pro_4_hyd_alph"/>
</dbReference>
<organism evidence="8 9">
    <name type="scientific">Caballeronia ptereochthonis</name>
    <dbReference type="NCBI Taxonomy" id="1777144"/>
    <lineage>
        <taxon>Bacteria</taxon>
        <taxon>Pseudomonadati</taxon>
        <taxon>Pseudomonadota</taxon>
        <taxon>Betaproteobacteria</taxon>
        <taxon>Burkholderiales</taxon>
        <taxon>Burkholderiaceae</taxon>
        <taxon>Caballeronia</taxon>
    </lineage>
</organism>
<dbReference type="InterPro" id="IPR045054">
    <property type="entry name" value="P4HA-like"/>
</dbReference>
<dbReference type="STRING" id="1777144.AWB83_00842"/>
<evidence type="ECO:0000313" key="8">
    <source>
        <dbReference type="EMBL" id="SAK47339.1"/>
    </source>
</evidence>
<dbReference type="Gene3D" id="2.60.120.620">
    <property type="entry name" value="q2cbj1_9rhob like domain"/>
    <property type="match status" value="1"/>
</dbReference>
<comment type="caution">
    <text evidence="8">The sequence shown here is derived from an EMBL/GenBank/DDBJ whole genome shotgun (WGS) entry which is preliminary data.</text>
</comment>
<dbReference type="EMBL" id="FCOB02000003">
    <property type="protein sequence ID" value="SAK47339.1"/>
    <property type="molecule type" value="Genomic_DNA"/>
</dbReference>
<protein>
    <submittedName>
        <fullName evidence="8">2OG-Fe(II) oxygenase superfamily protein</fullName>
    </submittedName>
</protein>
<dbReference type="GO" id="GO:0031418">
    <property type="term" value="F:L-ascorbic acid binding"/>
    <property type="evidence" value="ECO:0007669"/>
    <property type="project" value="UniProtKB-KW"/>
</dbReference>
<accession>A0A157ZPE4</accession>
<reference evidence="8" key="1">
    <citation type="submission" date="2016-01" db="EMBL/GenBank/DDBJ databases">
        <authorList>
            <person name="Peeters C."/>
        </authorList>
    </citation>
    <scope>NUCLEOTIDE SEQUENCE [LARGE SCALE GENOMIC DNA]</scope>
    <source>
        <strain evidence="8">LMG 29326</strain>
    </source>
</reference>
<keyword evidence="2" id="KW-0479">Metal-binding</keyword>
<keyword evidence="4" id="KW-0223">Dioxygenase</keyword>
<dbReference type="Pfam" id="PF13640">
    <property type="entry name" value="2OG-FeII_Oxy_3"/>
    <property type="match status" value="1"/>
</dbReference>
<gene>
    <name evidence="8" type="ORF">AWB83_00842</name>
</gene>